<keyword evidence="3" id="KW-1185">Reference proteome</keyword>
<feature type="transmembrane region" description="Helical" evidence="1">
    <location>
        <begin position="61"/>
        <end position="77"/>
    </location>
</feature>
<keyword evidence="1" id="KW-0812">Transmembrane</keyword>
<sequence>MHDLNQALADIADIRSQMAAGTIFQGFGPAVIAISGFLALGTLSGQLLWPELLASSEQTMLFLWVTVAILSFLMIAYETRARSRRIHGGLADEMVQNMLLQFMPIGFAGTAIGAVILLFTPSDLWLLPGLWQILVALGLFASQKALPQQIMFAAAWYFLAGVVVLIIGAKSGAADSLMMGIPFIIGQFLLAGLLHFAQGTIEND</sequence>
<evidence type="ECO:0000256" key="1">
    <source>
        <dbReference type="SAM" id="Phobius"/>
    </source>
</evidence>
<feature type="transmembrane region" description="Helical" evidence="1">
    <location>
        <begin position="154"/>
        <end position="173"/>
    </location>
</feature>
<evidence type="ECO:0000313" key="3">
    <source>
        <dbReference type="Proteomes" id="UP000219439"/>
    </source>
</evidence>
<dbReference type="Proteomes" id="UP000219439">
    <property type="component" value="Unassembled WGS sequence"/>
</dbReference>
<dbReference type="EMBL" id="OBEL01000007">
    <property type="protein sequence ID" value="SNZ21194.1"/>
    <property type="molecule type" value="Genomic_DNA"/>
</dbReference>
<keyword evidence="1" id="KW-0472">Membrane</keyword>
<dbReference type="AlphaFoldDB" id="A0A285PHJ5"/>
<feature type="transmembrane region" description="Helical" evidence="1">
    <location>
        <begin position="125"/>
        <end position="142"/>
    </location>
</feature>
<feature type="transmembrane region" description="Helical" evidence="1">
    <location>
        <begin position="27"/>
        <end position="49"/>
    </location>
</feature>
<keyword evidence="1" id="KW-1133">Transmembrane helix</keyword>
<dbReference type="OrthoDB" id="5624959at2"/>
<protein>
    <submittedName>
        <fullName evidence="2">Uncharacterized protein</fullName>
    </submittedName>
</protein>
<feature type="transmembrane region" description="Helical" evidence="1">
    <location>
        <begin position="179"/>
        <end position="197"/>
    </location>
</feature>
<gene>
    <name evidence="2" type="ORF">SAMN06265368_4311</name>
</gene>
<name>A0A285PHJ5_9HYPH</name>
<reference evidence="2 3" key="1">
    <citation type="submission" date="2017-09" db="EMBL/GenBank/DDBJ databases">
        <authorList>
            <person name="Ehlers B."/>
            <person name="Leendertz F.H."/>
        </authorList>
    </citation>
    <scope>NUCLEOTIDE SEQUENCE [LARGE SCALE GENOMIC DNA]</scope>
    <source>
        <strain evidence="2 3">DSM 18289</strain>
    </source>
</reference>
<organism evidence="2 3">
    <name type="scientific">Cohaesibacter gelatinilyticus</name>
    <dbReference type="NCBI Taxonomy" id="372072"/>
    <lineage>
        <taxon>Bacteria</taxon>
        <taxon>Pseudomonadati</taxon>
        <taxon>Pseudomonadota</taxon>
        <taxon>Alphaproteobacteria</taxon>
        <taxon>Hyphomicrobiales</taxon>
        <taxon>Cohaesibacteraceae</taxon>
    </lineage>
</organism>
<proteinExistence type="predicted"/>
<dbReference type="RefSeq" id="WP_097155576.1">
    <property type="nucleotide sequence ID" value="NZ_OBEL01000007.1"/>
</dbReference>
<evidence type="ECO:0000313" key="2">
    <source>
        <dbReference type="EMBL" id="SNZ21194.1"/>
    </source>
</evidence>
<accession>A0A285PHJ5</accession>
<feature type="transmembrane region" description="Helical" evidence="1">
    <location>
        <begin position="98"/>
        <end position="119"/>
    </location>
</feature>